<proteinExistence type="predicted"/>
<dbReference type="EMBL" id="JBJUIK010000003">
    <property type="protein sequence ID" value="KAL3533377.1"/>
    <property type="molecule type" value="Genomic_DNA"/>
</dbReference>
<keyword evidence="2" id="KW-1185">Reference proteome</keyword>
<evidence type="ECO:0000313" key="1">
    <source>
        <dbReference type="EMBL" id="KAL3533377.1"/>
    </source>
</evidence>
<dbReference type="Proteomes" id="UP001630127">
    <property type="component" value="Unassembled WGS sequence"/>
</dbReference>
<dbReference type="AlphaFoldDB" id="A0ABD3AQ87"/>
<comment type="caution">
    <text evidence="1">The sequence shown here is derived from an EMBL/GenBank/DDBJ whole genome shotgun (WGS) entry which is preliminary data.</text>
</comment>
<evidence type="ECO:0000313" key="2">
    <source>
        <dbReference type="Proteomes" id="UP001630127"/>
    </source>
</evidence>
<protein>
    <recommendedName>
        <fullName evidence="3">RNase H type-1 domain-containing protein</fullName>
    </recommendedName>
</protein>
<organism evidence="1 2">
    <name type="scientific">Cinchona calisaya</name>
    <dbReference type="NCBI Taxonomy" id="153742"/>
    <lineage>
        <taxon>Eukaryota</taxon>
        <taxon>Viridiplantae</taxon>
        <taxon>Streptophyta</taxon>
        <taxon>Embryophyta</taxon>
        <taxon>Tracheophyta</taxon>
        <taxon>Spermatophyta</taxon>
        <taxon>Magnoliopsida</taxon>
        <taxon>eudicotyledons</taxon>
        <taxon>Gunneridae</taxon>
        <taxon>Pentapetalae</taxon>
        <taxon>asterids</taxon>
        <taxon>lamiids</taxon>
        <taxon>Gentianales</taxon>
        <taxon>Rubiaceae</taxon>
        <taxon>Cinchonoideae</taxon>
        <taxon>Cinchoneae</taxon>
        <taxon>Cinchona</taxon>
    </lineage>
</organism>
<accession>A0ABD3AQ87</accession>
<sequence length="102" mass="11480">MEQILMMCSQWGDGVLARDHAGSYLKVWCPRMEKLQCLAEILAAKEAASLAKTYPNKMIIKGDANKVNIEGVAAQVIKFLSDEGDDLSEFGHMLDEIRYLRF</sequence>
<gene>
    <name evidence="1" type="ORF">ACH5RR_006898</name>
</gene>
<name>A0ABD3AQ87_9GENT</name>
<evidence type="ECO:0008006" key="3">
    <source>
        <dbReference type="Google" id="ProtNLM"/>
    </source>
</evidence>
<reference evidence="1 2" key="1">
    <citation type="submission" date="2024-11" db="EMBL/GenBank/DDBJ databases">
        <title>A near-complete genome assembly of Cinchona calisaya.</title>
        <authorList>
            <person name="Lian D.C."/>
            <person name="Zhao X.W."/>
            <person name="Wei L."/>
        </authorList>
    </citation>
    <scope>NUCLEOTIDE SEQUENCE [LARGE SCALE GENOMIC DNA]</scope>
    <source>
        <tissue evidence="1">Nenye</tissue>
    </source>
</reference>